<dbReference type="PANTHER" id="PTHR21058:SF0">
    <property type="entry name" value="6,7-DIMETHYL-8-RIBITYLLUMAZINE SYNTHASE"/>
    <property type="match status" value="1"/>
</dbReference>
<keyword evidence="4 7" id="KW-0686">Riboflavin biosynthesis</keyword>
<keyword evidence="5 7" id="KW-0808">Transferase</keyword>
<sequence length="167" mass="16527">MSGAGAPSLAVDASGLRVAIIAGSWHTEIMAGLVSGAQETVNASGAAQTLFTVAGAFELPAAAQAALTPTAAGGGGFDAAVCLGVIIRGGTPHFEYVASAVTDGLTRVQLDAARPVGFGVLTTDNEQQALDRSGLPGSVESKGQEAAEAALHLAVQLRAIRESGTTV</sequence>
<evidence type="ECO:0000256" key="4">
    <source>
        <dbReference type="ARBA" id="ARBA00022619"/>
    </source>
</evidence>
<dbReference type="EC" id="2.5.1.78" evidence="3 7"/>
<dbReference type="GO" id="GO:0005829">
    <property type="term" value="C:cytosol"/>
    <property type="evidence" value="ECO:0007669"/>
    <property type="project" value="TreeGrafter"/>
</dbReference>
<evidence type="ECO:0000313" key="8">
    <source>
        <dbReference type="EMBL" id="KIP51872.1"/>
    </source>
</evidence>
<dbReference type="HAMAP" id="MF_00178">
    <property type="entry name" value="Lumazine_synth"/>
    <property type="match status" value="1"/>
</dbReference>
<feature type="binding site" evidence="7">
    <location>
        <begin position="85"/>
        <end position="87"/>
    </location>
    <ligand>
        <name>5-amino-6-(D-ribitylamino)uracil</name>
        <dbReference type="ChEBI" id="CHEBI:15934"/>
    </ligand>
</feature>
<keyword evidence="9" id="KW-1185">Reference proteome</keyword>
<comment type="function">
    <text evidence="7">Catalyzes the formation of 6,7-dimethyl-8-ribityllumazine by condensation of 5-amino-6-(D-ribitylamino)uracil with 3,4-dihydroxy-2-butanone 4-phosphate. This is the penultimate step in the biosynthesis of riboflavin.</text>
</comment>
<dbReference type="OrthoDB" id="9809709at2"/>
<evidence type="ECO:0000256" key="1">
    <source>
        <dbReference type="ARBA" id="ARBA00004917"/>
    </source>
</evidence>
<feature type="binding site" evidence="7">
    <location>
        <position position="25"/>
    </location>
    <ligand>
        <name>5-amino-6-(D-ribitylamino)uracil</name>
        <dbReference type="ChEBI" id="CHEBI:15934"/>
    </ligand>
</feature>
<dbReference type="Proteomes" id="UP000032120">
    <property type="component" value="Unassembled WGS sequence"/>
</dbReference>
<name>A0A0D0IL76_9MICO</name>
<dbReference type="PANTHER" id="PTHR21058">
    <property type="entry name" value="6,7-DIMETHYL-8-RIBITYLLUMAZINE SYNTHASE DMRL SYNTHASE LUMAZINE SYNTHASE"/>
    <property type="match status" value="1"/>
</dbReference>
<dbReference type="InterPro" id="IPR002180">
    <property type="entry name" value="LS/RS"/>
</dbReference>
<dbReference type="GO" id="GO:0009231">
    <property type="term" value="P:riboflavin biosynthetic process"/>
    <property type="evidence" value="ECO:0007669"/>
    <property type="project" value="UniProtKB-UniRule"/>
</dbReference>
<evidence type="ECO:0000256" key="6">
    <source>
        <dbReference type="ARBA" id="ARBA00048785"/>
    </source>
</evidence>
<organism evidence="8 9">
    <name type="scientific">Leucobacter komagatae</name>
    <dbReference type="NCBI Taxonomy" id="55969"/>
    <lineage>
        <taxon>Bacteria</taxon>
        <taxon>Bacillati</taxon>
        <taxon>Actinomycetota</taxon>
        <taxon>Actinomycetes</taxon>
        <taxon>Micrococcales</taxon>
        <taxon>Microbacteriaceae</taxon>
        <taxon>Leucobacter</taxon>
    </lineage>
</organism>
<dbReference type="CDD" id="cd09209">
    <property type="entry name" value="Lumazine_synthase-I"/>
    <property type="match status" value="1"/>
</dbReference>
<dbReference type="InterPro" id="IPR034964">
    <property type="entry name" value="LS"/>
</dbReference>
<dbReference type="EMBL" id="JXSQ01000020">
    <property type="protein sequence ID" value="KIP51872.1"/>
    <property type="molecule type" value="Genomic_DNA"/>
</dbReference>
<dbReference type="Pfam" id="PF00885">
    <property type="entry name" value="DMRL_synthase"/>
    <property type="match status" value="1"/>
</dbReference>
<evidence type="ECO:0000256" key="7">
    <source>
        <dbReference type="HAMAP-Rule" id="MF_00178"/>
    </source>
</evidence>
<dbReference type="NCBIfam" id="TIGR00114">
    <property type="entry name" value="lumazine-synth"/>
    <property type="match status" value="1"/>
</dbReference>
<evidence type="ECO:0000256" key="2">
    <source>
        <dbReference type="ARBA" id="ARBA00007424"/>
    </source>
</evidence>
<comment type="pathway">
    <text evidence="1 7">Cofactor biosynthesis; riboflavin biosynthesis; riboflavin from 2-hydroxy-3-oxobutyl phosphate and 5-amino-6-(D-ribitylamino)uracil: step 1/2.</text>
</comment>
<dbReference type="GO" id="GO:0009349">
    <property type="term" value="C:riboflavin synthase complex"/>
    <property type="evidence" value="ECO:0007669"/>
    <property type="project" value="UniProtKB-UniRule"/>
</dbReference>
<dbReference type="UniPathway" id="UPA00275">
    <property type="reaction ID" value="UER00404"/>
</dbReference>
<dbReference type="GO" id="GO:0000906">
    <property type="term" value="F:6,7-dimethyl-8-ribityllumazine synthase activity"/>
    <property type="evidence" value="ECO:0007669"/>
    <property type="project" value="UniProtKB-UniRule"/>
</dbReference>
<gene>
    <name evidence="7" type="primary">ribH</name>
    <name evidence="8" type="ORF">SD72_12590</name>
</gene>
<comment type="caution">
    <text evidence="8">The sequence shown here is derived from an EMBL/GenBank/DDBJ whole genome shotgun (WGS) entry which is preliminary data.</text>
</comment>
<feature type="binding site" evidence="7">
    <location>
        <position position="118"/>
    </location>
    <ligand>
        <name>5-amino-6-(D-ribitylamino)uracil</name>
        <dbReference type="ChEBI" id="CHEBI:15934"/>
    </ligand>
</feature>
<evidence type="ECO:0000256" key="5">
    <source>
        <dbReference type="ARBA" id="ARBA00022679"/>
    </source>
</evidence>
<dbReference type="AlphaFoldDB" id="A0A0D0IL76"/>
<dbReference type="SUPFAM" id="SSF52121">
    <property type="entry name" value="Lumazine synthase"/>
    <property type="match status" value="1"/>
</dbReference>
<proteinExistence type="inferred from homology"/>
<protein>
    <recommendedName>
        <fullName evidence="3 7">6,7-dimethyl-8-ribityllumazine synthase</fullName>
        <shortName evidence="7">DMRL synthase</shortName>
        <shortName evidence="7">LS</shortName>
        <shortName evidence="7">Lumazine synthase</shortName>
        <ecNumber evidence="3 7">2.5.1.78</ecNumber>
    </recommendedName>
</protein>
<feature type="active site" description="Proton donor" evidence="7">
    <location>
        <position position="93"/>
    </location>
</feature>
<evidence type="ECO:0000256" key="3">
    <source>
        <dbReference type="ARBA" id="ARBA00012664"/>
    </source>
</evidence>
<accession>A0A0D0IL76</accession>
<comment type="catalytic activity">
    <reaction evidence="6 7">
        <text>(2S)-2-hydroxy-3-oxobutyl phosphate + 5-amino-6-(D-ribitylamino)uracil = 6,7-dimethyl-8-(1-D-ribityl)lumazine + phosphate + 2 H2O + H(+)</text>
        <dbReference type="Rhea" id="RHEA:26152"/>
        <dbReference type="ChEBI" id="CHEBI:15377"/>
        <dbReference type="ChEBI" id="CHEBI:15378"/>
        <dbReference type="ChEBI" id="CHEBI:15934"/>
        <dbReference type="ChEBI" id="CHEBI:43474"/>
        <dbReference type="ChEBI" id="CHEBI:58201"/>
        <dbReference type="ChEBI" id="CHEBI:58830"/>
        <dbReference type="EC" id="2.5.1.78"/>
    </reaction>
</comment>
<evidence type="ECO:0000313" key="9">
    <source>
        <dbReference type="Proteomes" id="UP000032120"/>
    </source>
</evidence>
<feature type="binding site" evidence="7">
    <location>
        <position position="132"/>
    </location>
    <ligand>
        <name>(2S)-2-hydroxy-3-oxobutyl phosphate</name>
        <dbReference type="ChEBI" id="CHEBI:58830"/>
    </ligand>
</feature>
<comment type="similarity">
    <text evidence="2 7">Belongs to the DMRL synthase family.</text>
</comment>
<dbReference type="Gene3D" id="3.40.50.960">
    <property type="entry name" value="Lumazine/riboflavin synthase"/>
    <property type="match status" value="1"/>
</dbReference>
<dbReference type="RefSeq" id="WP_042544820.1">
    <property type="nucleotide sequence ID" value="NZ_JXSQ01000020.1"/>
</dbReference>
<reference evidence="8 9" key="1">
    <citation type="submission" date="2015-01" db="EMBL/GenBank/DDBJ databases">
        <title>Draft genome sequence of Leucobacter komagatae strain VKM ST2845.</title>
        <authorList>
            <person name="Karlyshev A.V."/>
            <person name="Kudryashova E.B."/>
        </authorList>
    </citation>
    <scope>NUCLEOTIDE SEQUENCE [LARGE SCALE GENOMIC DNA]</scope>
    <source>
        <strain evidence="8 9">VKM ST2845</strain>
    </source>
</reference>
<feature type="binding site" evidence="7">
    <location>
        <begin position="56"/>
        <end position="58"/>
    </location>
    <ligand>
        <name>5-amino-6-(D-ribitylamino)uracil</name>
        <dbReference type="ChEBI" id="CHEBI:15934"/>
    </ligand>
</feature>
<dbReference type="InterPro" id="IPR036467">
    <property type="entry name" value="LS/RS_sf"/>
</dbReference>
<feature type="binding site" evidence="7">
    <location>
        <begin position="90"/>
        <end position="91"/>
    </location>
    <ligand>
        <name>(2S)-2-hydroxy-3-oxobutyl phosphate</name>
        <dbReference type="ChEBI" id="CHEBI:58830"/>
    </ligand>
</feature>